<dbReference type="VEuPathDB" id="FungiDB:MELLADRAFT_73428"/>
<evidence type="ECO:0000313" key="2">
    <source>
        <dbReference type="Proteomes" id="UP000001072"/>
    </source>
</evidence>
<dbReference type="Proteomes" id="UP000001072">
    <property type="component" value="Unassembled WGS sequence"/>
</dbReference>
<evidence type="ECO:0000313" key="1">
    <source>
        <dbReference type="EMBL" id="EGF99204.1"/>
    </source>
</evidence>
<dbReference type="GeneID" id="18932382"/>
<dbReference type="InParanoid" id="F4S810"/>
<dbReference type="RefSeq" id="XP_007417508.1">
    <property type="nucleotide sequence ID" value="XM_007417446.1"/>
</dbReference>
<organism evidence="2">
    <name type="scientific">Melampsora larici-populina (strain 98AG31 / pathotype 3-4-7)</name>
    <name type="common">Poplar leaf rust fungus</name>
    <dbReference type="NCBI Taxonomy" id="747676"/>
    <lineage>
        <taxon>Eukaryota</taxon>
        <taxon>Fungi</taxon>
        <taxon>Dikarya</taxon>
        <taxon>Basidiomycota</taxon>
        <taxon>Pucciniomycotina</taxon>
        <taxon>Pucciniomycetes</taxon>
        <taxon>Pucciniales</taxon>
        <taxon>Melampsoraceae</taxon>
        <taxon>Melampsora</taxon>
    </lineage>
</organism>
<dbReference type="EMBL" id="GL883162">
    <property type="protein sequence ID" value="EGF99204.1"/>
    <property type="molecule type" value="Genomic_DNA"/>
</dbReference>
<proteinExistence type="predicted"/>
<reference evidence="2" key="1">
    <citation type="journal article" date="2011" name="Proc. Natl. Acad. Sci. U.S.A.">
        <title>Obligate biotrophy features unraveled by the genomic analysis of rust fungi.</title>
        <authorList>
            <person name="Duplessis S."/>
            <person name="Cuomo C.A."/>
            <person name="Lin Y.-C."/>
            <person name="Aerts A."/>
            <person name="Tisserant E."/>
            <person name="Veneault-Fourrey C."/>
            <person name="Joly D.L."/>
            <person name="Hacquard S."/>
            <person name="Amselem J."/>
            <person name="Cantarel B.L."/>
            <person name="Chiu R."/>
            <person name="Coutinho P.M."/>
            <person name="Feau N."/>
            <person name="Field M."/>
            <person name="Frey P."/>
            <person name="Gelhaye E."/>
            <person name="Goldberg J."/>
            <person name="Grabherr M.G."/>
            <person name="Kodira C.D."/>
            <person name="Kohler A."/>
            <person name="Kuees U."/>
            <person name="Lindquist E.A."/>
            <person name="Lucas S.M."/>
            <person name="Mago R."/>
            <person name="Mauceli E."/>
            <person name="Morin E."/>
            <person name="Murat C."/>
            <person name="Pangilinan J.L."/>
            <person name="Park R."/>
            <person name="Pearson M."/>
            <person name="Quesneville H."/>
            <person name="Rouhier N."/>
            <person name="Sakthikumar S."/>
            <person name="Salamov A.A."/>
            <person name="Schmutz J."/>
            <person name="Selles B."/>
            <person name="Shapiro H."/>
            <person name="Tanguay P."/>
            <person name="Tuskan G.A."/>
            <person name="Henrissat B."/>
            <person name="Van de Peer Y."/>
            <person name="Rouze P."/>
            <person name="Ellis J.G."/>
            <person name="Dodds P.N."/>
            <person name="Schein J.E."/>
            <person name="Zhong S."/>
            <person name="Hamelin R.C."/>
            <person name="Grigoriev I.V."/>
            <person name="Szabo L.J."/>
            <person name="Martin F."/>
        </authorList>
    </citation>
    <scope>NUCLEOTIDE SEQUENCE [LARGE SCALE GENOMIC DNA]</scope>
    <source>
        <strain evidence="2">98AG31 / pathotype 3-4-7</strain>
    </source>
</reference>
<sequence length="51" mass="6520">MEFIHSFIHSFPDSRRKIYKKLNLILIFLEFRMYMYDNLYDYLMFFLVLNE</sequence>
<dbReference type="HOGENOM" id="CLU_3106904_0_0_1"/>
<gene>
    <name evidence="1" type="ORF">MELLADRAFT_73428</name>
</gene>
<accession>F4S810</accession>
<dbReference type="KEGG" id="mlr:MELLADRAFT_73428"/>
<keyword evidence="2" id="KW-1185">Reference proteome</keyword>
<protein>
    <submittedName>
        <fullName evidence="1">Uncharacterized protein</fullName>
    </submittedName>
</protein>
<name>F4S810_MELLP</name>
<dbReference type="AlphaFoldDB" id="F4S810"/>